<gene>
    <name evidence="1" type="ORF">A9255_04065</name>
</gene>
<keyword evidence="2" id="KW-1185">Reference proteome</keyword>
<name>A0ABM6DPL4_XENHO</name>
<evidence type="ECO:0000313" key="2">
    <source>
        <dbReference type="Proteomes" id="UP000094600"/>
    </source>
</evidence>
<protein>
    <submittedName>
        <fullName evidence="1">Uncharacterized protein</fullName>
    </submittedName>
</protein>
<proteinExistence type="predicted"/>
<organism evidence="1 2">
    <name type="scientific">Xenorhabdus hominickii</name>
    <dbReference type="NCBI Taxonomy" id="351679"/>
    <lineage>
        <taxon>Bacteria</taxon>
        <taxon>Pseudomonadati</taxon>
        <taxon>Pseudomonadota</taxon>
        <taxon>Gammaproteobacteria</taxon>
        <taxon>Enterobacterales</taxon>
        <taxon>Morganellaceae</taxon>
        <taxon>Xenorhabdus</taxon>
    </lineage>
</organism>
<sequence>MPAQCHGYLHYSSQDPQRVLLCPPDKLDKSIQAEKCDGRTGNDNAGVHLERNHVFSPTLFVDKIDILLLPLPFNSLQKIGSIHDEQQIEYMTKKGTDLIQRRICLSLKLMPTYLNLMMGG</sequence>
<evidence type="ECO:0000313" key="1">
    <source>
        <dbReference type="EMBL" id="AOM39822.1"/>
    </source>
</evidence>
<dbReference type="EMBL" id="CP016176">
    <property type="protein sequence ID" value="AOM39822.1"/>
    <property type="molecule type" value="Genomic_DNA"/>
</dbReference>
<dbReference type="Proteomes" id="UP000094600">
    <property type="component" value="Chromosome"/>
</dbReference>
<reference evidence="1 2" key="1">
    <citation type="submission" date="2016-06" db="EMBL/GenBank/DDBJ databases">
        <title>Bacterial characters and pathogenicity of Xenorhabdus hominickii from an entomopathogenic nematode, Steinernema monticolum.</title>
        <authorList>
            <person name="Park Y."/>
            <person name="Kim Y."/>
        </authorList>
    </citation>
    <scope>NUCLEOTIDE SEQUENCE [LARGE SCALE GENOMIC DNA]</scope>
    <source>
        <strain evidence="1 2">ANU1</strain>
    </source>
</reference>
<accession>A0ABM6DPL4</accession>